<protein>
    <submittedName>
        <fullName evidence="2">Uncharacterized protein</fullName>
    </submittedName>
</protein>
<feature type="compositionally biased region" description="Low complexity" evidence="1">
    <location>
        <begin position="61"/>
        <end position="80"/>
    </location>
</feature>
<proteinExistence type="predicted"/>
<organism evidence="2 3">
    <name type="scientific">Folsomia candida</name>
    <name type="common">Springtail</name>
    <dbReference type="NCBI Taxonomy" id="158441"/>
    <lineage>
        <taxon>Eukaryota</taxon>
        <taxon>Metazoa</taxon>
        <taxon>Ecdysozoa</taxon>
        <taxon>Arthropoda</taxon>
        <taxon>Hexapoda</taxon>
        <taxon>Collembola</taxon>
        <taxon>Entomobryomorpha</taxon>
        <taxon>Isotomoidea</taxon>
        <taxon>Isotomidae</taxon>
        <taxon>Proisotominae</taxon>
        <taxon>Folsomia</taxon>
    </lineage>
</organism>
<feature type="region of interest" description="Disordered" evidence="1">
    <location>
        <begin position="538"/>
        <end position="559"/>
    </location>
</feature>
<dbReference type="EMBL" id="LNIX01000008">
    <property type="protein sequence ID" value="OXA51295.1"/>
    <property type="molecule type" value="Genomic_DNA"/>
</dbReference>
<feature type="compositionally biased region" description="Low complexity" evidence="1">
    <location>
        <begin position="314"/>
        <end position="343"/>
    </location>
</feature>
<keyword evidence="3" id="KW-1185">Reference proteome</keyword>
<feature type="region of interest" description="Disordered" evidence="1">
    <location>
        <begin position="495"/>
        <end position="518"/>
    </location>
</feature>
<feature type="region of interest" description="Disordered" evidence="1">
    <location>
        <begin position="61"/>
        <end position="114"/>
    </location>
</feature>
<feature type="region of interest" description="Disordered" evidence="1">
    <location>
        <begin position="189"/>
        <end position="350"/>
    </location>
</feature>
<evidence type="ECO:0000313" key="2">
    <source>
        <dbReference type="EMBL" id="OXA51295.1"/>
    </source>
</evidence>
<feature type="compositionally biased region" description="Low complexity" evidence="1">
    <location>
        <begin position="91"/>
        <end position="101"/>
    </location>
</feature>
<dbReference type="AlphaFoldDB" id="A0A226E0L7"/>
<dbReference type="Proteomes" id="UP000198287">
    <property type="component" value="Unassembled WGS sequence"/>
</dbReference>
<sequence>MVISRLTESKQQEAAGWLNTKIPDEIALRAVAAKYAMEFGSSATTTNNGATSIYNGGGASFSSTSTASSSSSGYPSSIASQTTNKPGLTNSSSASSSSSSGAAGGGPPPQSTTWLREGLPLLEFQQQVLQQLREIWMEERRKLAQNGGHFLMGGSCRSNIRQGSSLGGGNNGVNPSCLSFTGRSGSARDILQGGESCGRKLGESSVWDTPRRSGRSSGGGAGGRQLYTPGVYQPSSCLRDRDDIYDYVPPRRKPSPDVDDDDDERNNDSPGVQCAARLGGATHSRFDRGDRSSSGRLRSNDCAFVLSPRHREATTPTTGGRFSTSRGRGSSSAVNSNSSTSSSHPNHGQPLAYYTISGSCSSSTANPAQSGSNSQYGVVSGFPHYQYPRGSTTDDTVGCRTLVNLHKLGRRLGLTRFFRTLRLQNADGSTTETTMRHYFNSPTTSSDRVLYAITPTSAETLARLRRLQPQPNHNSGFQADDGEGQFQLERIIGSPSVSSEPNSLYDQESGGGCNDSAQFLSLPVNQHMETINRLKYEYEQRNRKRDDNSSAKEHKVPRYEDVDVISVDLNYEQEAQEQNSTRFSTENKKDKKTNSSVSSLVRNFITVVL</sequence>
<feature type="region of interest" description="Disordered" evidence="1">
    <location>
        <begin position="573"/>
        <end position="596"/>
    </location>
</feature>
<feature type="compositionally biased region" description="Polar residues" evidence="1">
    <location>
        <begin position="81"/>
        <end position="90"/>
    </location>
</feature>
<feature type="compositionally biased region" description="Polar residues" evidence="1">
    <location>
        <begin position="495"/>
        <end position="506"/>
    </location>
</feature>
<gene>
    <name evidence="2" type="ORF">Fcan01_14334</name>
</gene>
<evidence type="ECO:0000313" key="3">
    <source>
        <dbReference type="Proteomes" id="UP000198287"/>
    </source>
</evidence>
<name>A0A226E0L7_FOLCA</name>
<accession>A0A226E0L7</accession>
<feature type="compositionally biased region" description="Basic and acidic residues" evidence="1">
    <location>
        <begin position="284"/>
        <end position="293"/>
    </location>
</feature>
<evidence type="ECO:0000256" key="1">
    <source>
        <dbReference type="SAM" id="MobiDB-lite"/>
    </source>
</evidence>
<reference evidence="2 3" key="1">
    <citation type="submission" date="2015-12" db="EMBL/GenBank/DDBJ databases">
        <title>The genome of Folsomia candida.</title>
        <authorList>
            <person name="Faddeeva A."/>
            <person name="Derks M.F."/>
            <person name="Anvar Y."/>
            <person name="Smit S."/>
            <person name="Van Straalen N."/>
            <person name="Roelofs D."/>
        </authorList>
    </citation>
    <scope>NUCLEOTIDE SEQUENCE [LARGE SCALE GENOMIC DNA]</scope>
    <source>
        <strain evidence="2 3">VU population</strain>
        <tissue evidence="2">Whole body</tissue>
    </source>
</reference>
<comment type="caution">
    <text evidence="2">The sequence shown here is derived from an EMBL/GenBank/DDBJ whole genome shotgun (WGS) entry which is preliminary data.</text>
</comment>